<protein>
    <submittedName>
        <fullName evidence="1">AraC family transcriptional regulator</fullName>
    </submittedName>
</protein>
<keyword evidence="2" id="KW-1185">Reference proteome</keyword>
<comment type="caution">
    <text evidence="1">The sequence shown here is derived from an EMBL/GenBank/DDBJ whole genome shotgun (WGS) entry which is preliminary data.</text>
</comment>
<organism evidence="1 2">
    <name type="scientific">Vibrio albus</name>
    <dbReference type="NCBI Taxonomy" id="2200953"/>
    <lineage>
        <taxon>Bacteria</taxon>
        <taxon>Pseudomonadati</taxon>
        <taxon>Pseudomonadota</taxon>
        <taxon>Gammaproteobacteria</taxon>
        <taxon>Vibrionales</taxon>
        <taxon>Vibrionaceae</taxon>
        <taxon>Vibrio</taxon>
    </lineage>
</organism>
<evidence type="ECO:0000313" key="2">
    <source>
        <dbReference type="Proteomes" id="UP000245362"/>
    </source>
</evidence>
<dbReference type="EMBL" id="QFWT01000010">
    <property type="protein sequence ID" value="PWI32297.1"/>
    <property type="molecule type" value="Genomic_DNA"/>
</dbReference>
<reference evidence="1 2" key="1">
    <citation type="submission" date="2018-05" db="EMBL/GenBank/DDBJ databases">
        <title>Vibrio limimaris sp. nov., isolated from marine sediment.</title>
        <authorList>
            <person name="Li C.-M."/>
        </authorList>
    </citation>
    <scope>NUCLEOTIDE SEQUENCE [LARGE SCALE GENOMIC DNA]</scope>
    <source>
        <strain evidence="1 2">E4404</strain>
    </source>
</reference>
<gene>
    <name evidence="1" type="ORF">DI392_16635</name>
</gene>
<dbReference type="RefSeq" id="WP_109320818.1">
    <property type="nucleotide sequence ID" value="NZ_QFWT01000010.1"/>
</dbReference>
<proteinExistence type="predicted"/>
<sequence>MNYAIEYYLKQHAFLHSTPRKKSLKHSLLTIHTGMVLVRLGKYEYALEQGDSFWIPFDCLVSVTFFPDTTASAIEFSARLVDSFPSQSGFIELPEVTSAIISKLARQQVSGSQKKALLGVVRHEVCELKPELILGQLSQCFSEWTPEQPVSLCKEMHIALLVREAKKQRLSGKKQEKIVEELFHNSKENFEHLCQLVLGTEL</sequence>
<dbReference type="AlphaFoldDB" id="A0A2U3B687"/>
<dbReference type="OrthoDB" id="5916374at2"/>
<dbReference type="Proteomes" id="UP000245362">
    <property type="component" value="Unassembled WGS sequence"/>
</dbReference>
<accession>A0A2U3B687</accession>
<name>A0A2U3B687_9VIBR</name>
<evidence type="ECO:0000313" key="1">
    <source>
        <dbReference type="EMBL" id="PWI32297.1"/>
    </source>
</evidence>